<proteinExistence type="predicted"/>
<gene>
    <name evidence="2" type="ORF">KHLLAP_LOCUS2708</name>
</gene>
<sequence length="230" mass="26115">MPTPIFNNFDFSSPHRPTVSSPLSSSPLRPSQYSPPPLSARDPNTLPRRDVQSSPIKGPSSKFFKYASRNARPNPLRQNRENAQDGRRKLFLKNVRQRADDNKWDRRGGDQETLKLEWAVLDRRRRQQRESDLDGIVCEDEIEDIPELPPQVPQEPDDDVMVDAIAQEEEREMEAMLSMLEAESSSQASARPNSPSLSDDDDYDSLFMDLVSQEESGSQYCVSSGQMDIS</sequence>
<evidence type="ECO:0000313" key="3">
    <source>
        <dbReference type="Proteomes" id="UP001295740"/>
    </source>
</evidence>
<feature type="compositionally biased region" description="Low complexity" evidence="1">
    <location>
        <begin position="175"/>
        <end position="191"/>
    </location>
</feature>
<keyword evidence="3" id="KW-1185">Reference proteome</keyword>
<feature type="compositionally biased region" description="Basic and acidic residues" evidence="1">
    <location>
        <begin position="78"/>
        <end position="88"/>
    </location>
</feature>
<organism evidence="2 3">
    <name type="scientific">Anthostomella pinea</name>
    <dbReference type="NCBI Taxonomy" id="933095"/>
    <lineage>
        <taxon>Eukaryota</taxon>
        <taxon>Fungi</taxon>
        <taxon>Dikarya</taxon>
        <taxon>Ascomycota</taxon>
        <taxon>Pezizomycotina</taxon>
        <taxon>Sordariomycetes</taxon>
        <taxon>Xylariomycetidae</taxon>
        <taxon>Xylariales</taxon>
        <taxon>Xylariaceae</taxon>
        <taxon>Anthostomella</taxon>
    </lineage>
</organism>
<accession>A0AAI8VD71</accession>
<evidence type="ECO:0000313" key="2">
    <source>
        <dbReference type="EMBL" id="CAJ2502240.1"/>
    </source>
</evidence>
<evidence type="ECO:0000256" key="1">
    <source>
        <dbReference type="SAM" id="MobiDB-lite"/>
    </source>
</evidence>
<name>A0AAI8VD71_9PEZI</name>
<feature type="region of interest" description="Disordered" evidence="1">
    <location>
        <begin position="175"/>
        <end position="206"/>
    </location>
</feature>
<feature type="compositionally biased region" description="Low complexity" evidence="1">
    <location>
        <begin position="20"/>
        <end position="32"/>
    </location>
</feature>
<dbReference type="Proteomes" id="UP001295740">
    <property type="component" value="Unassembled WGS sequence"/>
</dbReference>
<reference evidence="2" key="1">
    <citation type="submission" date="2023-10" db="EMBL/GenBank/DDBJ databases">
        <authorList>
            <person name="Hackl T."/>
        </authorList>
    </citation>
    <scope>NUCLEOTIDE SEQUENCE</scope>
</reference>
<comment type="caution">
    <text evidence="2">The sequence shown here is derived from an EMBL/GenBank/DDBJ whole genome shotgun (WGS) entry which is preliminary data.</text>
</comment>
<dbReference type="AlphaFoldDB" id="A0AAI8VD71"/>
<dbReference type="EMBL" id="CAUWAG010000004">
    <property type="protein sequence ID" value="CAJ2502240.1"/>
    <property type="molecule type" value="Genomic_DNA"/>
</dbReference>
<protein>
    <submittedName>
        <fullName evidence="2">Uu.00g096340.m01.CDS01</fullName>
    </submittedName>
</protein>
<feature type="region of interest" description="Disordered" evidence="1">
    <location>
        <begin position="1"/>
        <end position="88"/>
    </location>
</feature>
<feature type="compositionally biased region" description="Polar residues" evidence="1">
    <location>
        <begin position="1"/>
        <end position="11"/>
    </location>
</feature>